<dbReference type="RefSeq" id="WP_147444096.1">
    <property type="nucleotide sequence ID" value="NZ_CP068291.1"/>
</dbReference>
<keyword evidence="1" id="KW-1133">Transmembrane helix</keyword>
<feature type="transmembrane region" description="Helical" evidence="1">
    <location>
        <begin position="263"/>
        <end position="287"/>
    </location>
</feature>
<feature type="transmembrane region" description="Helical" evidence="1">
    <location>
        <begin position="294"/>
        <end position="313"/>
    </location>
</feature>
<name>A0ABS1Y716_9CORY</name>
<sequence>MSAALFPGNITNFGTIAMFRNTLAFLGFGLISLFIFGTSWVWVVPLSAAAGSMLFSWPQYPTALHTTYGMLRSPGVLQYPDGTIDTSIPLALIIFIVSAIAYVGGFGTAQSASIRNFSFLKQHGGVGVPISNLIYRGWKRSTLSIPVCLISLVGFSFLIIEDFSSWAGSPRLLAESISDGSIIFGGLSLTAGIVAGQSRWRTGVTVWEKLSARNKWNIMVRPALYSSVSLSLPLLVIIAVSLFFNIVFLYRHNVTVEIVNNEVFSAILMVAGFFASVVVLSLVGVVAGVLKKGLWVPPLGLILGVTVMLILFSKIDDQDIDYRADMTSCTSIPNLDSRLCSSPVNAPFLESAASTVGNLYQNAPAKGYLPRSIYLVDNAVTKSDSPMAKIGLYGKRELKISDPFPSDQIAFQLGETMSKSCANVPLDASLYVAETEYRTHDDYNDVSNSELNDLQKCLNL</sequence>
<gene>
    <name evidence="2" type="ORF">GWO63_007865</name>
</gene>
<dbReference type="Proteomes" id="UP001518680">
    <property type="component" value="Unassembled WGS sequence"/>
</dbReference>
<dbReference type="EMBL" id="JAACBX020000002">
    <property type="protein sequence ID" value="MBM0244175.1"/>
    <property type="molecule type" value="Genomic_DNA"/>
</dbReference>
<dbReference type="GeneID" id="92747215"/>
<keyword evidence="1" id="KW-0472">Membrane</keyword>
<evidence type="ECO:0000313" key="3">
    <source>
        <dbReference type="Proteomes" id="UP001518680"/>
    </source>
</evidence>
<proteinExistence type="predicted"/>
<feature type="transmembrane region" description="Helical" evidence="1">
    <location>
        <begin position="88"/>
        <end position="109"/>
    </location>
</feature>
<feature type="transmembrane region" description="Helical" evidence="1">
    <location>
        <begin position="223"/>
        <end position="251"/>
    </location>
</feature>
<evidence type="ECO:0000256" key="1">
    <source>
        <dbReference type="SAM" id="Phobius"/>
    </source>
</evidence>
<accession>A0ABS1Y716</accession>
<reference evidence="2 3" key="1">
    <citation type="submission" date="2021-01" db="EMBL/GenBank/DDBJ databases">
        <title>Complete genome sequences of Corynebacterium macginleyi strains isolated from infectious keratitis.</title>
        <authorList>
            <person name="Sagerfors S."/>
            <person name="Poehlein A."/>
            <person name="Soderquist B."/>
            <person name="Bruggemann H."/>
        </authorList>
    </citation>
    <scope>NUCLEOTIDE SEQUENCE [LARGE SCALE GENOMIC DNA]</scope>
    <source>
        <strain evidence="2 3">12T220</strain>
    </source>
</reference>
<keyword evidence="1" id="KW-0812">Transmembrane</keyword>
<comment type="caution">
    <text evidence="2">The sequence shown here is derived from an EMBL/GenBank/DDBJ whole genome shotgun (WGS) entry which is preliminary data.</text>
</comment>
<evidence type="ECO:0000313" key="2">
    <source>
        <dbReference type="EMBL" id="MBM0244175.1"/>
    </source>
</evidence>
<feature type="transmembrane region" description="Helical" evidence="1">
    <location>
        <begin position="23"/>
        <end position="43"/>
    </location>
</feature>
<feature type="transmembrane region" description="Helical" evidence="1">
    <location>
        <begin position="143"/>
        <end position="160"/>
    </location>
</feature>
<protein>
    <submittedName>
        <fullName evidence="2">Uncharacterized protein</fullName>
    </submittedName>
</protein>
<organism evidence="2 3">
    <name type="scientific">Corynebacterium macginleyi</name>
    <dbReference type="NCBI Taxonomy" id="38290"/>
    <lineage>
        <taxon>Bacteria</taxon>
        <taxon>Bacillati</taxon>
        <taxon>Actinomycetota</taxon>
        <taxon>Actinomycetes</taxon>
        <taxon>Mycobacteriales</taxon>
        <taxon>Corynebacteriaceae</taxon>
        <taxon>Corynebacterium</taxon>
    </lineage>
</organism>
<keyword evidence="3" id="KW-1185">Reference proteome</keyword>